<dbReference type="GO" id="GO:0005886">
    <property type="term" value="C:plasma membrane"/>
    <property type="evidence" value="ECO:0007669"/>
    <property type="project" value="UniProtKB-SubCell"/>
</dbReference>
<dbReference type="InterPro" id="IPR000515">
    <property type="entry name" value="MetI-like"/>
</dbReference>
<organism evidence="9 10">
    <name type="scientific">Enterocloster bolteae (strain ATCC BAA-613 / DSM 15670 / CCUG 46953 / JCM 12243 / WAL 16351)</name>
    <name type="common">Clostridium bolteae</name>
    <dbReference type="NCBI Taxonomy" id="411902"/>
    <lineage>
        <taxon>Bacteria</taxon>
        <taxon>Bacillati</taxon>
        <taxon>Bacillota</taxon>
        <taxon>Clostridia</taxon>
        <taxon>Lachnospirales</taxon>
        <taxon>Lachnospiraceae</taxon>
        <taxon>Enterocloster</taxon>
    </lineage>
</organism>
<keyword evidence="6 7" id="KW-0472">Membrane</keyword>
<feature type="domain" description="ABC transmembrane type-1" evidence="8">
    <location>
        <begin position="77"/>
        <end position="268"/>
    </location>
</feature>
<dbReference type="AlphaFoldDB" id="A8S4M8"/>
<feature type="transmembrane region" description="Helical" evidence="7">
    <location>
        <begin position="112"/>
        <end position="134"/>
    </location>
</feature>
<sequence>MDWMVMKKRSRIMRTTATYGILMIALLWTIFPIYWMIKSSLTVNEEMYVARPPLFSNVITFDHYIDLIYNTSFMHNVWNSFVIAAITTIICLAIGILGSYAMTRLKYPGRSFFRNSIIISYLMPTAVLFVPMYVFVSSLGFYDNKYSLLIIYPTFVVPYCCYMLISYFKAIPYALEEAALIDGCNRLQTLWYIIMPIALPGIAVVATFAFTMAWNEYLYAMIMTTSNVQKTATVAISGFKYADSAIWGRIMSASVVCSLPVTLLYIVAQSMLISGKYEGSVK</sequence>
<feature type="transmembrane region" description="Helical" evidence="7">
    <location>
        <begin position="189"/>
        <end position="214"/>
    </location>
</feature>
<dbReference type="EMBL" id="ABCC02000069">
    <property type="protein sequence ID" value="EDP12796.1"/>
    <property type="molecule type" value="Genomic_DNA"/>
</dbReference>
<evidence type="ECO:0000259" key="8">
    <source>
        <dbReference type="PROSITE" id="PS50928"/>
    </source>
</evidence>
<proteinExistence type="inferred from homology"/>
<dbReference type="SUPFAM" id="SSF161098">
    <property type="entry name" value="MetI-like"/>
    <property type="match status" value="1"/>
</dbReference>
<comment type="subcellular location">
    <subcellularLocation>
        <location evidence="1 7">Cell membrane</location>
        <topology evidence="1 7">Multi-pass membrane protein</topology>
    </subcellularLocation>
</comment>
<evidence type="ECO:0000256" key="2">
    <source>
        <dbReference type="ARBA" id="ARBA00022448"/>
    </source>
</evidence>
<dbReference type="Gene3D" id="1.10.3720.10">
    <property type="entry name" value="MetI-like"/>
    <property type="match status" value="1"/>
</dbReference>
<feature type="transmembrane region" description="Helical" evidence="7">
    <location>
        <begin position="77"/>
        <end position="100"/>
    </location>
</feature>
<dbReference type="CDD" id="cd06261">
    <property type="entry name" value="TM_PBP2"/>
    <property type="match status" value="1"/>
</dbReference>
<dbReference type="PANTHER" id="PTHR32243:SF18">
    <property type="entry name" value="INNER MEMBRANE ABC TRANSPORTER PERMEASE PROTEIN YCJP"/>
    <property type="match status" value="1"/>
</dbReference>
<protein>
    <recommendedName>
        <fullName evidence="8">ABC transmembrane type-1 domain-containing protein</fullName>
    </recommendedName>
</protein>
<feature type="transmembrane region" description="Helical" evidence="7">
    <location>
        <begin position="12"/>
        <end position="37"/>
    </location>
</feature>
<evidence type="ECO:0000256" key="7">
    <source>
        <dbReference type="RuleBase" id="RU363032"/>
    </source>
</evidence>
<evidence type="ECO:0000256" key="6">
    <source>
        <dbReference type="ARBA" id="ARBA00023136"/>
    </source>
</evidence>
<accession>A8S4M8</accession>
<dbReference type="HOGENOM" id="CLU_016047_1_2_9"/>
<comment type="similarity">
    <text evidence="7">Belongs to the binding-protein-dependent transport system permease family.</text>
</comment>
<dbReference type="InterPro" id="IPR035906">
    <property type="entry name" value="MetI-like_sf"/>
</dbReference>
<dbReference type="PANTHER" id="PTHR32243">
    <property type="entry name" value="MALTOSE TRANSPORT SYSTEM PERMEASE-RELATED"/>
    <property type="match status" value="1"/>
</dbReference>
<reference evidence="9 10" key="2">
    <citation type="submission" date="2007-09" db="EMBL/GenBank/DDBJ databases">
        <title>Draft genome sequence of Clostridium bolteae (ATCC BAA-613).</title>
        <authorList>
            <person name="Sudarsanam P."/>
            <person name="Ley R."/>
            <person name="Guruge J."/>
            <person name="Turnbaugh P.J."/>
            <person name="Mahowald M."/>
            <person name="Liep D."/>
            <person name="Gordon J."/>
        </authorList>
    </citation>
    <scope>NUCLEOTIDE SEQUENCE [LARGE SCALE GENOMIC DNA]</scope>
    <source>
        <strain evidence="10">ATCC BAA-613 / DSM 15670 / CCUG 46953 / JCM 12243 / WAL 16351</strain>
    </source>
</reference>
<evidence type="ECO:0000256" key="5">
    <source>
        <dbReference type="ARBA" id="ARBA00022989"/>
    </source>
</evidence>
<gene>
    <name evidence="9" type="ORF">CLOBOL_07026</name>
</gene>
<dbReference type="Proteomes" id="UP000005396">
    <property type="component" value="Unassembled WGS sequence"/>
</dbReference>
<evidence type="ECO:0000256" key="4">
    <source>
        <dbReference type="ARBA" id="ARBA00022692"/>
    </source>
</evidence>
<name>A8S4M8_ENTBW</name>
<feature type="transmembrane region" description="Helical" evidence="7">
    <location>
        <begin position="246"/>
        <end position="268"/>
    </location>
</feature>
<feature type="transmembrane region" description="Helical" evidence="7">
    <location>
        <begin position="146"/>
        <end position="168"/>
    </location>
</feature>
<reference evidence="9 10" key="1">
    <citation type="submission" date="2007-08" db="EMBL/GenBank/DDBJ databases">
        <authorList>
            <person name="Fulton L."/>
            <person name="Clifton S."/>
            <person name="Fulton B."/>
            <person name="Xu J."/>
            <person name="Minx P."/>
            <person name="Pepin K.H."/>
            <person name="Johnson M."/>
            <person name="Thiruvilangam P."/>
            <person name="Bhonagiri V."/>
            <person name="Nash W.E."/>
            <person name="Mardis E.R."/>
            <person name="Wilson R.K."/>
        </authorList>
    </citation>
    <scope>NUCLEOTIDE SEQUENCE [LARGE SCALE GENOMIC DNA]</scope>
    <source>
        <strain evidence="10">ATCC BAA-613 / DSM 15670 / CCUG 46953 / JCM 12243 / WAL 16351</strain>
    </source>
</reference>
<comment type="caution">
    <text evidence="9">The sequence shown here is derived from an EMBL/GenBank/DDBJ whole genome shotgun (WGS) entry which is preliminary data.</text>
</comment>
<evidence type="ECO:0000313" key="9">
    <source>
        <dbReference type="EMBL" id="EDP12796.1"/>
    </source>
</evidence>
<keyword evidence="4 7" id="KW-0812">Transmembrane</keyword>
<dbReference type="PaxDb" id="411902-CLOBOL_07026"/>
<dbReference type="InterPro" id="IPR050901">
    <property type="entry name" value="BP-dep_ABC_trans_perm"/>
</dbReference>
<dbReference type="Pfam" id="PF00528">
    <property type="entry name" value="BPD_transp_1"/>
    <property type="match status" value="1"/>
</dbReference>
<evidence type="ECO:0000313" key="10">
    <source>
        <dbReference type="Proteomes" id="UP000005396"/>
    </source>
</evidence>
<dbReference type="GO" id="GO:0055085">
    <property type="term" value="P:transmembrane transport"/>
    <property type="evidence" value="ECO:0007669"/>
    <property type="project" value="InterPro"/>
</dbReference>
<keyword evidence="2 7" id="KW-0813">Transport</keyword>
<dbReference type="PROSITE" id="PS50928">
    <property type="entry name" value="ABC_TM1"/>
    <property type="match status" value="1"/>
</dbReference>
<evidence type="ECO:0000256" key="1">
    <source>
        <dbReference type="ARBA" id="ARBA00004651"/>
    </source>
</evidence>
<evidence type="ECO:0000256" key="3">
    <source>
        <dbReference type="ARBA" id="ARBA00022475"/>
    </source>
</evidence>
<dbReference type="eggNOG" id="COG0395">
    <property type="taxonomic scope" value="Bacteria"/>
</dbReference>
<keyword evidence="5 7" id="KW-1133">Transmembrane helix</keyword>
<keyword evidence="3" id="KW-1003">Cell membrane</keyword>